<comment type="caution">
    <text evidence="3">The sequence shown here is derived from an EMBL/GenBank/DDBJ whole genome shotgun (WGS) entry which is preliminary data.</text>
</comment>
<name>A0AAE4IW01_9ENTR</name>
<dbReference type="EMBL" id="JAQGEC010000014">
    <property type="protein sequence ID" value="MDR9891579.1"/>
    <property type="molecule type" value="Genomic_DNA"/>
</dbReference>
<dbReference type="Pfam" id="PF00196">
    <property type="entry name" value="GerE"/>
    <property type="match status" value="1"/>
</dbReference>
<dbReference type="Gene3D" id="3.40.50.2300">
    <property type="match status" value="1"/>
</dbReference>
<dbReference type="GO" id="GO:0006355">
    <property type="term" value="P:regulation of DNA-templated transcription"/>
    <property type="evidence" value="ECO:0007669"/>
    <property type="project" value="InterPro"/>
</dbReference>
<dbReference type="RefSeq" id="WP_310826780.1">
    <property type="nucleotide sequence ID" value="NZ_JAQGEC010000014.1"/>
</dbReference>
<evidence type="ECO:0000313" key="3">
    <source>
        <dbReference type="EMBL" id="MDR9891579.1"/>
    </source>
</evidence>
<accession>A0AAE4IW01</accession>
<reference evidence="3" key="1">
    <citation type="submission" date="2022-12" db="EMBL/GenBank/DDBJ databases">
        <title>NDM-1 containing novel ST 2018 Pseudenterobacter timonensis.</title>
        <authorList>
            <person name="Halder G."/>
            <person name="Mandal S."/>
            <person name="Dutta S."/>
        </authorList>
    </citation>
    <scope>NUCLEOTIDE SEQUENCE</scope>
    <source>
        <strain evidence="3">CNCI147</strain>
    </source>
</reference>
<dbReference type="InterPro" id="IPR016032">
    <property type="entry name" value="Sig_transdc_resp-reg_C-effctor"/>
</dbReference>
<organism evidence="3 4">
    <name type="scientific">Pseudenterobacter timonensis</name>
    <dbReference type="NCBI Taxonomy" id="1755099"/>
    <lineage>
        <taxon>Bacteria</taxon>
        <taxon>Pseudomonadati</taxon>
        <taxon>Pseudomonadota</taxon>
        <taxon>Gammaproteobacteria</taxon>
        <taxon>Enterobacterales</taxon>
        <taxon>Enterobacteriaceae</taxon>
        <taxon>Pseudenterobacter</taxon>
    </lineage>
</organism>
<sequence length="210" mass="24118">MNMILIASSSGFFLEGLTTALALTQQKDFQQPLVAPHDAFYEALMAHPNVKMLILDYRRYELKLLKLLFEIKRFRPELKIVIIVKEKEALNATEHVLLNTAVDCLLDKNDSLKSMMQIVSFVYSATKVPFDVSHTRLQKLLHPQLNEKEALLFPYIVAGEKNKEIAAETGMDPKLVSYYRTRIYHKYHVHNIVELYSAFSKPIATDSFAV</sequence>
<dbReference type="SUPFAM" id="SSF46894">
    <property type="entry name" value="C-terminal effector domain of the bipartite response regulators"/>
    <property type="match status" value="1"/>
</dbReference>
<dbReference type="Proteomes" id="UP001248822">
    <property type="component" value="Unassembled WGS sequence"/>
</dbReference>
<dbReference type="AlphaFoldDB" id="A0AAE4IW01"/>
<evidence type="ECO:0000256" key="1">
    <source>
        <dbReference type="ARBA" id="ARBA00023125"/>
    </source>
</evidence>
<protein>
    <submittedName>
        <fullName evidence="3">LuxR C-terminal-related transcriptional regulator</fullName>
    </submittedName>
</protein>
<dbReference type="GO" id="GO:0003677">
    <property type="term" value="F:DNA binding"/>
    <property type="evidence" value="ECO:0007669"/>
    <property type="project" value="UniProtKB-KW"/>
</dbReference>
<dbReference type="InterPro" id="IPR000792">
    <property type="entry name" value="Tscrpt_reg_LuxR_C"/>
</dbReference>
<feature type="domain" description="HTH luxR-type" evidence="2">
    <location>
        <begin position="142"/>
        <end position="199"/>
    </location>
</feature>
<gene>
    <name evidence="3" type="ORF">O7047_15260</name>
</gene>
<evidence type="ECO:0000259" key="2">
    <source>
        <dbReference type="SMART" id="SM00421"/>
    </source>
</evidence>
<proteinExistence type="predicted"/>
<keyword evidence="1" id="KW-0238">DNA-binding</keyword>
<evidence type="ECO:0000313" key="4">
    <source>
        <dbReference type="Proteomes" id="UP001248822"/>
    </source>
</evidence>
<dbReference type="SMART" id="SM00421">
    <property type="entry name" value="HTH_LUXR"/>
    <property type="match status" value="1"/>
</dbReference>